<feature type="domain" description="HTH cro/C1-type" evidence="1">
    <location>
        <begin position="14"/>
        <end position="66"/>
    </location>
</feature>
<keyword evidence="3" id="KW-1185">Reference proteome</keyword>
<accession>A0A2V5KNV4</accession>
<dbReference type="PROSITE" id="PS50943">
    <property type="entry name" value="HTH_CROC1"/>
    <property type="match status" value="1"/>
</dbReference>
<proteinExistence type="predicted"/>
<dbReference type="InterPro" id="IPR010982">
    <property type="entry name" value="Lambda_DNA-bd_dom_sf"/>
</dbReference>
<dbReference type="OrthoDB" id="2472497at2"/>
<dbReference type="CDD" id="cd00093">
    <property type="entry name" value="HTH_XRE"/>
    <property type="match status" value="1"/>
</dbReference>
<dbReference type="Gene3D" id="1.10.260.40">
    <property type="entry name" value="lambda repressor-like DNA-binding domains"/>
    <property type="match status" value="1"/>
</dbReference>
<dbReference type="EMBL" id="QJVJ01000001">
    <property type="protein sequence ID" value="PYI57000.1"/>
    <property type="molecule type" value="Genomic_DNA"/>
</dbReference>
<protein>
    <recommendedName>
        <fullName evidence="1">HTH cro/C1-type domain-containing protein</fullName>
    </recommendedName>
</protein>
<organism evidence="2 3">
    <name type="scientific">Paenibacillus flagellatus</name>
    <dbReference type="NCBI Taxonomy" id="2211139"/>
    <lineage>
        <taxon>Bacteria</taxon>
        <taxon>Bacillati</taxon>
        <taxon>Bacillota</taxon>
        <taxon>Bacilli</taxon>
        <taxon>Bacillales</taxon>
        <taxon>Paenibacillaceae</taxon>
        <taxon>Paenibacillus</taxon>
    </lineage>
</organism>
<dbReference type="Pfam" id="PF01381">
    <property type="entry name" value="HTH_3"/>
    <property type="match status" value="1"/>
</dbReference>
<evidence type="ECO:0000313" key="2">
    <source>
        <dbReference type="EMBL" id="PYI57000.1"/>
    </source>
</evidence>
<evidence type="ECO:0000313" key="3">
    <source>
        <dbReference type="Proteomes" id="UP000247476"/>
    </source>
</evidence>
<comment type="caution">
    <text evidence="2">The sequence shown here is derived from an EMBL/GenBank/DDBJ whole genome shotgun (WGS) entry which is preliminary data.</text>
</comment>
<dbReference type="AlphaFoldDB" id="A0A2V5KNV4"/>
<dbReference type="GO" id="GO:0003677">
    <property type="term" value="F:DNA binding"/>
    <property type="evidence" value="ECO:0007669"/>
    <property type="project" value="InterPro"/>
</dbReference>
<dbReference type="InterPro" id="IPR001387">
    <property type="entry name" value="Cro/C1-type_HTH"/>
</dbReference>
<dbReference type="SMART" id="SM00530">
    <property type="entry name" value="HTH_XRE"/>
    <property type="match status" value="1"/>
</dbReference>
<sequence length="81" mass="9079">MPVVIRMGKSRVPELLAKKGKTQVDLAEFLEVTEGFVSQVCSGKSKLSPLNMKKTAYFLGVRMDDLNEWFITENGATQELK</sequence>
<dbReference type="RefSeq" id="WP_110838041.1">
    <property type="nucleotide sequence ID" value="NZ_QJVJ01000001.1"/>
</dbReference>
<gene>
    <name evidence="2" type="ORF">DLM86_00700</name>
</gene>
<reference evidence="2 3" key="1">
    <citation type="submission" date="2018-05" db="EMBL/GenBank/DDBJ databases">
        <title>Paenibacillus flagellatus sp. nov., isolated from selenium mineral soil.</title>
        <authorList>
            <person name="Dai X."/>
        </authorList>
    </citation>
    <scope>NUCLEOTIDE SEQUENCE [LARGE SCALE GENOMIC DNA]</scope>
    <source>
        <strain evidence="2 3">DXL2</strain>
    </source>
</reference>
<name>A0A2V5KNV4_9BACL</name>
<dbReference type="Proteomes" id="UP000247476">
    <property type="component" value="Unassembled WGS sequence"/>
</dbReference>
<dbReference type="SUPFAM" id="SSF47413">
    <property type="entry name" value="lambda repressor-like DNA-binding domains"/>
    <property type="match status" value="1"/>
</dbReference>
<evidence type="ECO:0000259" key="1">
    <source>
        <dbReference type="PROSITE" id="PS50943"/>
    </source>
</evidence>